<dbReference type="InterPro" id="IPR038726">
    <property type="entry name" value="PDDEXK_AddAB-type"/>
</dbReference>
<gene>
    <name evidence="5" type="ORF">SSABA_v1c09230</name>
</gene>
<evidence type="ECO:0000256" key="2">
    <source>
        <dbReference type="ARBA" id="ARBA00022806"/>
    </source>
</evidence>
<dbReference type="InterPro" id="IPR011604">
    <property type="entry name" value="PDDEXK-like_dom_sf"/>
</dbReference>
<keyword evidence="1" id="KW-0227">DNA damage</keyword>
<protein>
    <recommendedName>
        <fullName evidence="4">PD-(D/E)XK endonuclease-like domain-containing protein</fullName>
    </recommendedName>
</protein>
<feature type="domain" description="PD-(D/E)XK endonuclease-like" evidence="4">
    <location>
        <begin position="99"/>
        <end position="209"/>
    </location>
</feature>
<dbReference type="Gene3D" id="3.90.320.10">
    <property type="match status" value="1"/>
</dbReference>
<organism evidence="5 6">
    <name type="scientific">Spiroplasma sabaudiense Ar-1343</name>
    <dbReference type="NCBI Taxonomy" id="1276257"/>
    <lineage>
        <taxon>Bacteria</taxon>
        <taxon>Bacillati</taxon>
        <taxon>Mycoplasmatota</taxon>
        <taxon>Mollicutes</taxon>
        <taxon>Entomoplasmatales</taxon>
        <taxon>Spiroplasmataceae</taxon>
        <taxon>Spiroplasma</taxon>
    </lineage>
</organism>
<dbReference type="KEGG" id="ssab:SSABA_v1c09230"/>
<dbReference type="HOGENOM" id="CLU_1276960_0_0_14"/>
<reference evidence="5 6" key="1">
    <citation type="journal article" date="2014" name="Genome Biol. Evol.">
        <title>Molecular evolution of the substrate utilization strategies and putative virulence factors in mosquito-associated Spiroplasma species.</title>
        <authorList>
            <person name="Chang T.H."/>
            <person name="Lo W.S."/>
            <person name="Ku C."/>
            <person name="Chen L.L."/>
            <person name="Kuo C.H."/>
        </authorList>
    </citation>
    <scope>NUCLEOTIDE SEQUENCE [LARGE SCALE GENOMIC DNA]</scope>
    <source>
        <strain evidence="5">Ar-1343</strain>
    </source>
</reference>
<proteinExistence type="predicted"/>
<evidence type="ECO:0000313" key="6">
    <source>
        <dbReference type="Proteomes" id="UP000019265"/>
    </source>
</evidence>
<dbReference type="STRING" id="1276257.SSABA_v1c09230"/>
<keyword evidence="6" id="KW-1185">Reference proteome</keyword>
<dbReference type="GO" id="GO:0006281">
    <property type="term" value="P:DNA repair"/>
    <property type="evidence" value="ECO:0007669"/>
    <property type="project" value="UniProtKB-KW"/>
</dbReference>
<sequence>MKLKDYYQQPKVILLEEGHQYINTENNEVINLPSASELISYFYPFNKELVDPEILEAAINKGICVHNNLSQYLRGFEDHYCEHSLQGGTVRTHINEYHWIKNKLNSIKEKEVYSELSLSNGKFNGTFDLLYLDKNDKWHLVDFKTTSRLNHEKEILQLKLYEILILGLFPEVTQIDYFEVYNSRNEAHYNFTEEQIHQAQQQIEELRKTIEYQNCF</sequence>
<dbReference type="Proteomes" id="UP000019265">
    <property type="component" value="Chromosome"/>
</dbReference>
<dbReference type="EMBL" id="CP006934">
    <property type="protein sequence ID" value="AHI54322.1"/>
    <property type="molecule type" value="Genomic_DNA"/>
</dbReference>
<dbReference type="PATRIC" id="fig|1276257.3.peg.939"/>
<evidence type="ECO:0000256" key="3">
    <source>
        <dbReference type="ARBA" id="ARBA00023204"/>
    </source>
</evidence>
<keyword evidence="2" id="KW-0347">Helicase</keyword>
<accession>W6AB90</accession>
<name>W6AB90_9MOLU</name>
<dbReference type="Pfam" id="PF12705">
    <property type="entry name" value="PDDEXK_1"/>
    <property type="match status" value="1"/>
</dbReference>
<evidence type="ECO:0000259" key="4">
    <source>
        <dbReference type="Pfam" id="PF12705"/>
    </source>
</evidence>
<evidence type="ECO:0000313" key="5">
    <source>
        <dbReference type="EMBL" id="AHI54322.1"/>
    </source>
</evidence>
<dbReference type="RefSeq" id="WP_025251458.1">
    <property type="nucleotide sequence ID" value="NZ_CP006934.1"/>
</dbReference>
<evidence type="ECO:0000256" key="1">
    <source>
        <dbReference type="ARBA" id="ARBA00022763"/>
    </source>
</evidence>
<keyword evidence="2" id="KW-0067">ATP-binding</keyword>
<keyword evidence="3" id="KW-0234">DNA repair</keyword>
<dbReference type="OrthoDB" id="391669at2"/>
<keyword evidence="2" id="KW-0378">Hydrolase</keyword>
<keyword evidence="2" id="KW-0547">Nucleotide-binding</keyword>
<dbReference type="GO" id="GO:0004386">
    <property type="term" value="F:helicase activity"/>
    <property type="evidence" value="ECO:0007669"/>
    <property type="project" value="UniProtKB-KW"/>
</dbReference>
<dbReference type="AlphaFoldDB" id="W6AB90"/>